<evidence type="ECO:0000256" key="4">
    <source>
        <dbReference type="ARBA" id="ARBA00023136"/>
    </source>
</evidence>
<evidence type="ECO:0000256" key="5">
    <source>
        <dbReference type="SAM" id="Phobius"/>
    </source>
</evidence>
<evidence type="ECO:0000256" key="3">
    <source>
        <dbReference type="ARBA" id="ARBA00023128"/>
    </source>
</evidence>
<keyword evidence="5" id="KW-0812">Transmembrane</keyword>
<dbReference type="Proteomes" id="UP000294933">
    <property type="component" value="Unassembled WGS sequence"/>
</dbReference>
<name>A0A4R5XEC4_9AGAM</name>
<feature type="transmembrane region" description="Helical" evidence="5">
    <location>
        <begin position="50"/>
        <end position="71"/>
    </location>
</feature>
<sequence length="81" mass="9334">MDQLVRSKDFLAIKYHFGSPLIVPNRVPQRQREFQNSHIPLWRRSPRSNLYLTLWYSGLSVGIVGITLGVVQMIKGKPKEA</sequence>
<keyword evidence="5" id="KW-1133">Transmembrane helix</keyword>
<dbReference type="InterPro" id="IPR039297">
    <property type="entry name" value="COX7a"/>
</dbReference>
<dbReference type="OrthoDB" id="5511599at2759"/>
<keyword evidence="4 5" id="KW-0472">Membrane</keyword>
<dbReference type="AlphaFoldDB" id="A0A4R5XEC4"/>
<evidence type="ECO:0000256" key="1">
    <source>
        <dbReference type="ARBA" id="ARBA00004273"/>
    </source>
</evidence>
<evidence type="ECO:0000256" key="2">
    <source>
        <dbReference type="ARBA" id="ARBA00022792"/>
    </source>
</evidence>
<keyword evidence="7" id="KW-1185">Reference proteome</keyword>
<dbReference type="GO" id="GO:0005743">
    <property type="term" value="C:mitochondrial inner membrane"/>
    <property type="evidence" value="ECO:0007669"/>
    <property type="project" value="UniProtKB-SubCell"/>
</dbReference>
<protein>
    <submittedName>
        <fullName evidence="6">Uncharacterized protein</fullName>
    </submittedName>
</protein>
<evidence type="ECO:0000313" key="7">
    <source>
        <dbReference type="Proteomes" id="UP000294933"/>
    </source>
</evidence>
<dbReference type="STRING" id="50990.A0A4R5XEC4"/>
<reference evidence="6 7" key="1">
    <citation type="submission" date="2018-06" db="EMBL/GenBank/DDBJ databases">
        <title>A transcriptomic atlas of mushroom development highlights an independent origin of complex multicellularity.</title>
        <authorList>
            <consortium name="DOE Joint Genome Institute"/>
            <person name="Krizsan K."/>
            <person name="Almasi E."/>
            <person name="Merenyi Z."/>
            <person name="Sahu N."/>
            <person name="Viragh M."/>
            <person name="Koszo T."/>
            <person name="Mondo S."/>
            <person name="Kiss B."/>
            <person name="Balint B."/>
            <person name="Kues U."/>
            <person name="Barry K."/>
            <person name="Hegedus J.C."/>
            <person name="Henrissat B."/>
            <person name="Johnson J."/>
            <person name="Lipzen A."/>
            <person name="Ohm R."/>
            <person name="Nagy I."/>
            <person name="Pangilinan J."/>
            <person name="Yan J."/>
            <person name="Xiong Y."/>
            <person name="Grigoriev I.V."/>
            <person name="Hibbett D.S."/>
            <person name="Nagy L.G."/>
        </authorList>
    </citation>
    <scope>NUCLEOTIDE SEQUENCE [LARGE SCALE GENOMIC DNA]</scope>
    <source>
        <strain evidence="6 7">SZMC22713</strain>
    </source>
</reference>
<dbReference type="Pfam" id="PF02238">
    <property type="entry name" value="COX7a"/>
    <property type="match status" value="1"/>
</dbReference>
<dbReference type="EMBL" id="ML170156">
    <property type="protein sequence ID" value="TDL29363.1"/>
    <property type="molecule type" value="Genomic_DNA"/>
</dbReference>
<keyword evidence="2" id="KW-0999">Mitochondrion inner membrane</keyword>
<evidence type="ECO:0000313" key="6">
    <source>
        <dbReference type="EMBL" id="TDL29363.1"/>
    </source>
</evidence>
<comment type="subcellular location">
    <subcellularLocation>
        <location evidence="1">Mitochondrion inner membrane</location>
    </subcellularLocation>
</comment>
<accession>A0A4R5XEC4</accession>
<gene>
    <name evidence="6" type="ORF">BD410DRAFT_18545</name>
</gene>
<dbReference type="VEuPathDB" id="FungiDB:BD410DRAFT_18545"/>
<organism evidence="6 7">
    <name type="scientific">Rickenella mellea</name>
    <dbReference type="NCBI Taxonomy" id="50990"/>
    <lineage>
        <taxon>Eukaryota</taxon>
        <taxon>Fungi</taxon>
        <taxon>Dikarya</taxon>
        <taxon>Basidiomycota</taxon>
        <taxon>Agaricomycotina</taxon>
        <taxon>Agaricomycetes</taxon>
        <taxon>Hymenochaetales</taxon>
        <taxon>Rickenellaceae</taxon>
        <taxon>Rickenella</taxon>
    </lineage>
</organism>
<keyword evidence="3" id="KW-0496">Mitochondrion</keyword>
<proteinExistence type="predicted"/>